<dbReference type="PROSITE" id="PS52015">
    <property type="entry name" value="TONB_CTD"/>
    <property type="match status" value="1"/>
</dbReference>
<evidence type="ECO:0000256" key="6">
    <source>
        <dbReference type="ARBA" id="ARBA00022692"/>
    </source>
</evidence>
<evidence type="ECO:0000313" key="13">
    <source>
        <dbReference type="EMBL" id="TPH15574.1"/>
    </source>
</evidence>
<feature type="transmembrane region" description="Helical" evidence="10">
    <location>
        <begin position="6"/>
        <end position="26"/>
    </location>
</feature>
<dbReference type="Pfam" id="PF03544">
    <property type="entry name" value="TonB_C"/>
    <property type="match status" value="1"/>
</dbReference>
<comment type="subcellular location">
    <subcellularLocation>
        <location evidence="1 10">Cell inner membrane</location>
        <topology evidence="1 10">Single-pass membrane protein</topology>
        <orientation evidence="1 10">Periplasmic side</orientation>
    </subcellularLocation>
</comment>
<protein>
    <recommendedName>
        <fullName evidence="10">Protein TonB</fullName>
    </recommendedName>
</protein>
<dbReference type="Proteomes" id="UP000315303">
    <property type="component" value="Unassembled WGS sequence"/>
</dbReference>
<reference evidence="13 14" key="1">
    <citation type="submission" date="2019-01" db="EMBL/GenBank/DDBJ databases">
        <title>Litorilituus lipolytica sp. nov., isolated from intertidal sand of the Yellow Sea in China.</title>
        <authorList>
            <person name="Liu A."/>
        </authorList>
    </citation>
    <scope>NUCLEOTIDE SEQUENCE [LARGE SCALE GENOMIC DNA]</scope>
    <source>
        <strain evidence="13 14">RZ04</strain>
    </source>
</reference>
<dbReference type="InterPro" id="IPR003538">
    <property type="entry name" value="TonB"/>
</dbReference>
<organism evidence="13 14">
    <name type="scientific">Litorilituus lipolyticus</name>
    <dbReference type="NCBI Taxonomy" id="2491017"/>
    <lineage>
        <taxon>Bacteria</taxon>
        <taxon>Pseudomonadati</taxon>
        <taxon>Pseudomonadota</taxon>
        <taxon>Gammaproteobacteria</taxon>
        <taxon>Alteromonadales</taxon>
        <taxon>Colwelliaceae</taxon>
        <taxon>Litorilituus</taxon>
    </lineage>
</organism>
<dbReference type="OrthoDB" id="1628901at2"/>
<keyword evidence="10" id="KW-0735">Signal-anchor</keyword>
<keyword evidence="14" id="KW-1185">Reference proteome</keyword>
<evidence type="ECO:0000256" key="4">
    <source>
        <dbReference type="ARBA" id="ARBA00022475"/>
    </source>
</evidence>
<evidence type="ECO:0000256" key="10">
    <source>
        <dbReference type="RuleBase" id="RU362123"/>
    </source>
</evidence>
<dbReference type="FunFam" id="3.30.1150.10:FF:000006">
    <property type="entry name" value="Protein TonB"/>
    <property type="match status" value="1"/>
</dbReference>
<evidence type="ECO:0000256" key="2">
    <source>
        <dbReference type="ARBA" id="ARBA00006555"/>
    </source>
</evidence>
<evidence type="ECO:0000256" key="3">
    <source>
        <dbReference type="ARBA" id="ARBA00022448"/>
    </source>
</evidence>
<keyword evidence="5 10" id="KW-0997">Cell inner membrane</keyword>
<feature type="domain" description="TonB C-terminal" evidence="12">
    <location>
        <begin position="108"/>
        <end position="202"/>
    </location>
</feature>
<feature type="region of interest" description="Disordered" evidence="11">
    <location>
        <begin position="56"/>
        <end position="81"/>
    </location>
</feature>
<comment type="caution">
    <text evidence="13">The sequence shown here is derived from an EMBL/GenBank/DDBJ whole genome shotgun (WGS) entry which is preliminary data.</text>
</comment>
<keyword evidence="8 10" id="KW-1133">Transmembrane helix</keyword>
<dbReference type="Gene3D" id="3.30.1150.10">
    <property type="match status" value="1"/>
</dbReference>
<dbReference type="RefSeq" id="WP_140602973.1">
    <property type="nucleotide sequence ID" value="NZ_SAWY01000019.1"/>
</dbReference>
<accession>A0A502KWW5</accession>
<evidence type="ECO:0000256" key="8">
    <source>
        <dbReference type="ARBA" id="ARBA00022989"/>
    </source>
</evidence>
<dbReference type="GO" id="GO:0015031">
    <property type="term" value="P:protein transport"/>
    <property type="evidence" value="ECO:0007669"/>
    <property type="project" value="UniProtKB-UniRule"/>
</dbReference>
<dbReference type="AlphaFoldDB" id="A0A502KWW5"/>
<evidence type="ECO:0000256" key="9">
    <source>
        <dbReference type="ARBA" id="ARBA00023136"/>
    </source>
</evidence>
<keyword evidence="9 10" id="KW-0472">Membrane</keyword>
<dbReference type="GO" id="GO:0031992">
    <property type="term" value="F:energy transducer activity"/>
    <property type="evidence" value="ECO:0007669"/>
    <property type="project" value="InterPro"/>
</dbReference>
<proteinExistence type="inferred from homology"/>
<keyword evidence="4 10" id="KW-1003">Cell membrane</keyword>
<sequence length="202" mass="22237">MKKTVIIIFLAGLTTISLFAFMAFLISSEKVEVSQLPDNPIIDVASLPDDSIVESKPKKLVQPPEPPPPLPSTVEPTETTNSGMSLVYTPTVITMPNTTIAGAEFGHQVEKDARPIVRVNPKYPISAARDGIEGWVKLSFDINPIGEVINIQIIDAYPKRTFDKAAKQALRKWKYRAKSVEGKAVTQHNFTVQLDFTMSKAS</sequence>
<name>A0A502KWW5_9GAMM</name>
<dbReference type="InterPro" id="IPR006260">
    <property type="entry name" value="TonB/TolA_C"/>
</dbReference>
<dbReference type="PANTHER" id="PTHR33446">
    <property type="entry name" value="PROTEIN TONB-RELATED"/>
    <property type="match status" value="1"/>
</dbReference>
<dbReference type="InterPro" id="IPR051045">
    <property type="entry name" value="TonB-dependent_transducer"/>
</dbReference>
<dbReference type="SUPFAM" id="SSF74653">
    <property type="entry name" value="TolA/TonB C-terminal domain"/>
    <property type="match status" value="1"/>
</dbReference>
<evidence type="ECO:0000259" key="12">
    <source>
        <dbReference type="PROSITE" id="PS52015"/>
    </source>
</evidence>
<evidence type="ECO:0000256" key="1">
    <source>
        <dbReference type="ARBA" id="ARBA00004383"/>
    </source>
</evidence>
<comment type="similarity">
    <text evidence="2 10">Belongs to the TonB family.</text>
</comment>
<dbReference type="PRINTS" id="PR01374">
    <property type="entry name" value="TONBPROTEIN"/>
</dbReference>
<dbReference type="PANTHER" id="PTHR33446:SF14">
    <property type="entry name" value="PROTEIN TONB"/>
    <property type="match status" value="1"/>
</dbReference>
<dbReference type="EMBL" id="SAWY01000019">
    <property type="protein sequence ID" value="TPH15574.1"/>
    <property type="molecule type" value="Genomic_DNA"/>
</dbReference>
<dbReference type="GO" id="GO:0005886">
    <property type="term" value="C:plasma membrane"/>
    <property type="evidence" value="ECO:0007669"/>
    <property type="project" value="UniProtKB-SubCell"/>
</dbReference>
<dbReference type="GO" id="GO:0030288">
    <property type="term" value="C:outer membrane-bounded periplasmic space"/>
    <property type="evidence" value="ECO:0007669"/>
    <property type="project" value="InterPro"/>
</dbReference>
<dbReference type="InterPro" id="IPR037682">
    <property type="entry name" value="TonB_C"/>
</dbReference>
<evidence type="ECO:0000256" key="7">
    <source>
        <dbReference type="ARBA" id="ARBA00022927"/>
    </source>
</evidence>
<keyword evidence="6 10" id="KW-0812">Transmembrane</keyword>
<dbReference type="NCBIfam" id="TIGR01352">
    <property type="entry name" value="tonB_Cterm"/>
    <property type="match status" value="1"/>
</dbReference>
<keyword evidence="3 10" id="KW-0813">Transport</keyword>
<dbReference type="GO" id="GO:0055085">
    <property type="term" value="P:transmembrane transport"/>
    <property type="evidence" value="ECO:0007669"/>
    <property type="project" value="InterPro"/>
</dbReference>
<evidence type="ECO:0000256" key="11">
    <source>
        <dbReference type="SAM" id="MobiDB-lite"/>
    </source>
</evidence>
<comment type="function">
    <text evidence="10">Interacts with outer membrane receptor proteins that carry out high-affinity binding and energy dependent uptake into the periplasmic space of specific substrates. It could act to transduce energy from the cytoplasmic membrane to specific energy-requiring processes in the outer membrane, resulting in the release into the periplasm of ligands bound by these outer membrane proteins.</text>
</comment>
<keyword evidence="7 10" id="KW-0653">Protein transport</keyword>
<evidence type="ECO:0000313" key="14">
    <source>
        <dbReference type="Proteomes" id="UP000315303"/>
    </source>
</evidence>
<evidence type="ECO:0000256" key="5">
    <source>
        <dbReference type="ARBA" id="ARBA00022519"/>
    </source>
</evidence>
<gene>
    <name evidence="13" type="ORF">EPA86_08310</name>
</gene>
<dbReference type="GO" id="GO:0015891">
    <property type="term" value="P:siderophore transport"/>
    <property type="evidence" value="ECO:0007669"/>
    <property type="project" value="InterPro"/>
</dbReference>